<reference evidence="11 12" key="1">
    <citation type="submission" date="2018-05" db="EMBL/GenBank/DDBJ databases">
        <title>Rhodohalobacter halophilus gen. nov., sp. nov., a moderately halophilic member of the family Balneolaceae.</title>
        <authorList>
            <person name="Liu Z.-W."/>
        </authorList>
    </citation>
    <scope>NUCLEOTIDE SEQUENCE [LARGE SCALE GENOMIC DNA]</scope>
    <source>
        <strain evidence="11 12">8A47</strain>
    </source>
</reference>
<feature type="domain" description="Peptidase M16 C-terminal" evidence="10">
    <location>
        <begin position="218"/>
        <end position="394"/>
    </location>
</feature>
<dbReference type="PROSITE" id="PS51257">
    <property type="entry name" value="PROKAR_LIPOPROTEIN"/>
    <property type="match status" value="1"/>
</dbReference>
<dbReference type="EMBL" id="QGGB01000011">
    <property type="protein sequence ID" value="PWN05141.1"/>
    <property type="molecule type" value="Genomic_DNA"/>
</dbReference>
<dbReference type="SUPFAM" id="SSF63411">
    <property type="entry name" value="LuxS/MPP-like metallohydrolase"/>
    <property type="match status" value="2"/>
</dbReference>
<evidence type="ECO:0000259" key="9">
    <source>
        <dbReference type="Pfam" id="PF00675"/>
    </source>
</evidence>
<keyword evidence="4 8" id="KW-0732">Signal</keyword>
<keyword evidence="7" id="KW-0482">Metalloprotease</keyword>
<dbReference type="InterPro" id="IPR012640">
    <property type="entry name" value="Membr_lipoprot_lipid_attach_CS"/>
</dbReference>
<evidence type="ECO:0000256" key="8">
    <source>
        <dbReference type="SAM" id="SignalP"/>
    </source>
</evidence>
<feature type="domain" description="Peptidase M16 N-terminal" evidence="9">
    <location>
        <begin position="72"/>
        <end position="192"/>
    </location>
</feature>
<dbReference type="InterPro" id="IPR011249">
    <property type="entry name" value="Metalloenz_LuxS/M16"/>
</dbReference>
<dbReference type="GO" id="GO:0008237">
    <property type="term" value="F:metallopeptidase activity"/>
    <property type="evidence" value="ECO:0007669"/>
    <property type="project" value="UniProtKB-KW"/>
</dbReference>
<feature type="chain" id="PRO_5016242619" description="Type IV secretion system putative lipoprotein virB7" evidence="8">
    <location>
        <begin position="22"/>
        <end position="704"/>
    </location>
</feature>
<dbReference type="Proteomes" id="UP000245533">
    <property type="component" value="Unassembled WGS sequence"/>
</dbReference>
<evidence type="ECO:0000256" key="4">
    <source>
        <dbReference type="ARBA" id="ARBA00022729"/>
    </source>
</evidence>
<evidence type="ECO:0000256" key="1">
    <source>
        <dbReference type="ARBA" id="ARBA00007261"/>
    </source>
</evidence>
<keyword evidence="3" id="KW-0645">Protease</keyword>
<evidence type="ECO:0000256" key="5">
    <source>
        <dbReference type="ARBA" id="ARBA00022801"/>
    </source>
</evidence>
<evidence type="ECO:0000259" key="10">
    <source>
        <dbReference type="Pfam" id="PF05193"/>
    </source>
</evidence>
<evidence type="ECO:0000313" key="11">
    <source>
        <dbReference type="EMBL" id="PWN05141.1"/>
    </source>
</evidence>
<evidence type="ECO:0000256" key="2">
    <source>
        <dbReference type="ARBA" id="ARBA00017922"/>
    </source>
</evidence>
<dbReference type="PANTHER" id="PTHR43690">
    <property type="entry name" value="NARDILYSIN"/>
    <property type="match status" value="1"/>
</dbReference>
<evidence type="ECO:0000256" key="7">
    <source>
        <dbReference type="ARBA" id="ARBA00023049"/>
    </source>
</evidence>
<dbReference type="InterPro" id="IPR011765">
    <property type="entry name" value="Pept_M16_N"/>
</dbReference>
<protein>
    <recommendedName>
        <fullName evidence="2">Type IV secretion system putative lipoprotein virB7</fullName>
    </recommendedName>
</protein>
<comment type="similarity">
    <text evidence="1">Belongs to the peptidase M16 family.</text>
</comment>
<accession>A0A316TNC5</accession>
<sequence>MISMKKYLFLAVLAAMLTACATQEMASEQNGESEAVNPESLDYPELNSYIVPEIETFELDNGIKFYLVEDNEVPLINLNMIVRAGSFMEPADKVGMASVMTSVMRNGGSEAYPENELNQLLEDKAARIEFGMGFTNGSANLNALKDDFNDLLPVLLDVMMNPLMPQEKIDLAITQRRSSIARRNDDAQQIGFREFEKLIYGEESLQGRQVEHWTLDAITRDDLLAFHSEAFTGENMMIGLVGDFDTEQMKTTLEEVFSAIPAGEQNELDIPDVDYEFDSSIYFVDKEDVNQSVILMGHIGGMRDNPDYAALQAMNEVLSGGFSGRLFQNVRSDQGLAYAVFGAYGSSALYPGQFYAGLFTQSSSTAEAIEAVRREMEKLQEEPVSQQELDDTRESILNSLVFRNNSRRSVLSQRMSNEYLGLPLDAFDRYIEELRTLTPEDIQRVAREYMRPDQMRILVVGNGSEIGDQLNRFGDVQELDITIRRTEEAPAAEEIAGDIEAGREWFERMKNSILVDAGTDITLKQEGKVEMSMPMTMTIDRTETLNFSEEIFLIEMKNTPQGDITLDVQGNSGVLKMGGQEVPLPPAQVRQQLAEYYVHYLNVIINEDEYTPALEGIETVEENEVAKLNLKGPRDMTIHVDTDSALPTMLQYAMINPQTGTDMEIRMYFDDWKVNDGVAIAYETRSVVMGQDQARISLSSHTVE</sequence>
<evidence type="ECO:0000313" key="12">
    <source>
        <dbReference type="Proteomes" id="UP000245533"/>
    </source>
</evidence>
<dbReference type="GO" id="GO:0046872">
    <property type="term" value="F:metal ion binding"/>
    <property type="evidence" value="ECO:0007669"/>
    <property type="project" value="InterPro"/>
</dbReference>
<dbReference type="Pfam" id="PF00675">
    <property type="entry name" value="Peptidase_M16"/>
    <property type="match status" value="1"/>
</dbReference>
<keyword evidence="5" id="KW-0378">Hydrolase</keyword>
<dbReference type="InterPro" id="IPR050626">
    <property type="entry name" value="Peptidase_M16"/>
</dbReference>
<evidence type="ECO:0000256" key="6">
    <source>
        <dbReference type="ARBA" id="ARBA00022833"/>
    </source>
</evidence>
<keyword evidence="6" id="KW-0862">Zinc</keyword>
<organism evidence="11 12">
    <name type="scientific">Rhodohalobacter mucosus</name>
    <dbReference type="NCBI Taxonomy" id="2079485"/>
    <lineage>
        <taxon>Bacteria</taxon>
        <taxon>Pseudomonadati</taxon>
        <taxon>Balneolota</taxon>
        <taxon>Balneolia</taxon>
        <taxon>Balneolales</taxon>
        <taxon>Balneolaceae</taxon>
        <taxon>Rhodohalobacter</taxon>
    </lineage>
</organism>
<dbReference type="Pfam" id="PF08139">
    <property type="entry name" value="LPAM_1"/>
    <property type="match status" value="1"/>
</dbReference>
<dbReference type="InterPro" id="IPR007863">
    <property type="entry name" value="Peptidase_M16_C"/>
</dbReference>
<dbReference type="AlphaFoldDB" id="A0A316TNC5"/>
<name>A0A316TNC5_9BACT</name>
<dbReference type="Gene3D" id="3.30.830.10">
    <property type="entry name" value="Metalloenzyme, LuxS/M16 peptidase-like"/>
    <property type="match status" value="2"/>
</dbReference>
<keyword evidence="12" id="KW-1185">Reference proteome</keyword>
<dbReference type="Pfam" id="PF05193">
    <property type="entry name" value="Peptidase_M16_C"/>
    <property type="match status" value="1"/>
</dbReference>
<feature type="signal peptide" evidence="8">
    <location>
        <begin position="1"/>
        <end position="21"/>
    </location>
</feature>
<dbReference type="GO" id="GO:0006508">
    <property type="term" value="P:proteolysis"/>
    <property type="evidence" value="ECO:0007669"/>
    <property type="project" value="UniProtKB-KW"/>
</dbReference>
<proteinExistence type="inferred from homology"/>
<evidence type="ECO:0000256" key="3">
    <source>
        <dbReference type="ARBA" id="ARBA00022670"/>
    </source>
</evidence>
<gene>
    <name evidence="11" type="ORF">DDZ15_15550</name>
</gene>
<dbReference type="PANTHER" id="PTHR43690:SF21">
    <property type="entry name" value="PROCESSING PROTEASE"/>
    <property type="match status" value="1"/>
</dbReference>
<comment type="caution">
    <text evidence="11">The sequence shown here is derived from an EMBL/GenBank/DDBJ whole genome shotgun (WGS) entry which is preliminary data.</text>
</comment>